<dbReference type="PRINTS" id="PR00723">
    <property type="entry name" value="SUBTILISIN"/>
</dbReference>
<evidence type="ECO:0000313" key="11">
    <source>
        <dbReference type="Proteomes" id="UP001597347"/>
    </source>
</evidence>
<sequence>MSRPGDGAAVPRRARRRAAMALALLLAAPAAAAAHAAPSHEVDLVVRTRAEAPSRVALQRAVPAVRLAAVRRLAPHTAVVTVRSSATTSAVRAALERSRQVVDTALDRRLRIAGTVAPVASGARAAAKQWDLWDARSTRRAGGYGMDASRAWTRTLGSPDVVVAVLDTGITPHPDLRGASLVPGYDFVSGAEDIGTGDGDGWDADPSDPGDACRDAGEPSSWHGTFVAGEVVGRLGGGAAGAAPGVSLMPVRVLGSCGGAESDAIAAITWASGGQVPGVPDAARRADVLSMSLGSADGRCPAALQAAFDGAVSRGTVVVAAAGNDGDDVASSSPANCRGVVAVTATTRQGLLAGYSNRGTGRLAPAIAAPGGSGGDPVVGAGWTSRTTARAAGNTPVLRLAVGTSMAAPRVAAAAALLLSVRPGLTPAQVADRLGATATRFPARSACTPTICGAGIVNAGSLVGAARRFVLADPVGVTGTWRPGSVLKARAGRWRPEPAAVRYLWLRDGRPIAGATSRTLHLRARDAGHRIAVRVTVRRAGAVTAATTSHSRRVRPA</sequence>
<evidence type="ECO:0000256" key="1">
    <source>
        <dbReference type="ARBA" id="ARBA00011073"/>
    </source>
</evidence>
<keyword evidence="8" id="KW-0732">Signal</keyword>
<keyword evidence="4 5" id="KW-0720">Serine protease</keyword>
<evidence type="ECO:0000256" key="6">
    <source>
        <dbReference type="RuleBase" id="RU003355"/>
    </source>
</evidence>
<organism evidence="10 11">
    <name type="scientific">Amnibacterium endophyticum</name>
    <dbReference type="NCBI Taxonomy" id="2109337"/>
    <lineage>
        <taxon>Bacteria</taxon>
        <taxon>Bacillati</taxon>
        <taxon>Actinomycetota</taxon>
        <taxon>Actinomycetes</taxon>
        <taxon>Micrococcales</taxon>
        <taxon>Microbacteriaceae</taxon>
        <taxon>Amnibacterium</taxon>
    </lineage>
</organism>
<feature type="active site" description="Charge relay system" evidence="5">
    <location>
        <position position="167"/>
    </location>
</feature>
<dbReference type="Gene3D" id="3.40.50.200">
    <property type="entry name" value="Peptidase S8/S53 domain"/>
    <property type="match status" value="1"/>
</dbReference>
<dbReference type="PANTHER" id="PTHR43806">
    <property type="entry name" value="PEPTIDASE S8"/>
    <property type="match status" value="1"/>
</dbReference>
<dbReference type="InterPro" id="IPR015500">
    <property type="entry name" value="Peptidase_S8_subtilisin-rel"/>
</dbReference>
<dbReference type="Proteomes" id="UP001597347">
    <property type="component" value="Unassembled WGS sequence"/>
</dbReference>
<dbReference type="PANTHER" id="PTHR43806:SF11">
    <property type="entry name" value="CEREVISIN-RELATED"/>
    <property type="match status" value="1"/>
</dbReference>
<keyword evidence="11" id="KW-1185">Reference proteome</keyword>
<dbReference type="InterPro" id="IPR000209">
    <property type="entry name" value="Peptidase_S8/S53_dom"/>
</dbReference>
<evidence type="ECO:0000259" key="9">
    <source>
        <dbReference type="Pfam" id="PF00082"/>
    </source>
</evidence>
<protein>
    <submittedName>
        <fullName evidence="10">S8 family serine peptidase</fullName>
    </submittedName>
</protein>
<evidence type="ECO:0000256" key="3">
    <source>
        <dbReference type="ARBA" id="ARBA00022801"/>
    </source>
</evidence>
<accession>A0ABW4LD08</accession>
<comment type="caution">
    <text evidence="10">The sequence shown here is derived from an EMBL/GenBank/DDBJ whole genome shotgun (WGS) entry which is preliminary data.</text>
</comment>
<dbReference type="PROSITE" id="PS00137">
    <property type="entry name" value="SUBTILASE_HIS"/>
    <property type="match status" value="1"/>
</dbReference>
<evidence type="ECO:0000256" key="7">
    <source>
        <dbReference type="SAM" id="MobiDB-lite"/>
    </source>
</evidence>
<dbReference type="RefSeq" id="WP_377933158.1">
    <property type="nucleotide sequence ID" value="NZ_JBHUEA010000007.1"/>
</dbReference>
<evidence type="ECO:0000313" key="10">
    <source>
        <dbReference type="EMBL" id="MFD1721172.1"/>
    </source>
</evidence>
<feature type="chain" id="PRO_5045576050" evidence="8">
    <location>
        <begin position="37"/>
        <end position="557"/>
    </location>
</feature>
<evidence type="ECO:0000256" key="2">
    <source>
        <dbReference type="ARBA" id="ARBA00022670"/>
    </source>
</evidence>
<feature type="signal peptide" evidence="8">
    <location>
        <begin position="1"/>
        <end position="36"/>
    </location>
</feature>
<dbReference type="InterPro" id="IPR022398">
    <property type="entry name" value="Peptidase_S8_His-AS"/>
</dbReference>
<dbReference type="InterPro" id="IPR023828">
    <property type="entry name" value="Peptidase_S8_Ser-AS"/>
</dbReference>
<dbReference type="InterPro" id="IPR050131">
    <property type="entry name" value="Peptidase_S8_subtilisin-like"/>
</dbReference>
<evidence type="ECO:0000256" key="5">
    <source>
        <dbReference type="PROSITE-ProRule" id="PRU01240"/>
    </source>
</evidence>
<feature type="active site" description="Charge relay system" evidence="5">
    <location>
        <position position="223"/>
    </location>
</feature>
<feature type="domain" description="Peptidase S8/S53" evidence="9">
    <location>
        <begin position="160"/>
        <end position="440"/>
    </location>
</feature>
<feature type="region of interest" description="Disordered" evidence="7">
    <location>
        <begin position="195"/>
        <end position="218"/>
    </location>
</feature>
<dbReference type="PROSITE" id="PS51892">
    <property type="entry name" value="SUBTILASE"/>
    <property type="match status" value="1"/>
</dbReference>
<evidence type="ECO:0000256" key="8">
    <source>
        <dbReference type="SAM" id="SignalP"/>
    </source>
</evidence>
<keyword evidence="2 5" id="KW-0645">Protease</keyword>
<keyword evidence="3 5" id="KW-0378">Hydrolase</keyword>
<dbReference type="Gene3D" id="2.60.40.2700">
    <property type="match status" value="1"/>
</dbReference>
<dbReference type="SUPFAM" id="SSF52743">
    <property type="entry name" value="Subtilisin-like"/>
    <property type="match status" value="1"/>
</dbReference>
<feature type="active site" description="Charge relay system" evidence="5">
    <location>
        <position position="405"/>
    </location>
</feature>
<evidence type="ECO:0000256" key="4">
    <source>
        <dbReference type="ARBA" id="ARBA00022825"/>
    </source>
</evidence>
<dbReference type="Pfam" id="PF00082">
    <property type="entry name" value="Peptidase_S8"/>
    <property type="match status" value="1"/>
</dbReference>
<dbReference type="InterPro" id="IPR023827">
    <property type="entry name" value="Peptidase_S8_Asp-AS"/>
</dbReference>
<dbReference type="EMBL" id="JBHUEA010000007">
    <property type="protein sequence ID" value="MFD1721172.1"/>
    <property type="molecule type" value="Genomic_DNA"/>
</dbReference>
<dbReference type="PROSITE" id="PS00138">
    <property type="entry name" value="SUBTILASE_SER"/>
    <property type="match status" value="1"/>
</dbReference>
<dbReference type="InterPro" id="IPR036852">
    <property type="entry name" value="Peptidase_S8/S53_dom_sf"/>
</dbReference>
<proteinExistence type="inferred from homology"/>
<gene>
    <name evidence="10" type="ORF">ACFSBI_06375</name>
</gene>
<name>A0ABW4LD08_9MICO</name>
<comment type="similarity">
    <text evidence="1 5 6">Belongs to the peptidase S8 family.</text>
</comment>
<dbReference type="PROSITE" id="PS00136">
    <property type="entry name" value="SUBTILASE_ASP"/>
    <property type="match status" value="1"/>
</dbReference>
<reference evidence="11" key="1">
    <citation type="journal article" date="2019" name="Int. J. Syst. Evol. Microbiol.">
        <title>The Global Catalogue of Microorganisms (GCM) 10K type strain sequencing project: providing services to taxonomists for standard genome sequencing and annotation.</title>
        <authorList>
            <consortium name="The Broad Institute Genomics Platform"/>
            <consortium name="The Broad Institute Genome Sequencing Center for Infectious Disease"/>
            <person name="Wu L."/>
            <person name="Ma J."/>
        </authorList>
    </citation>
    <scope>NUCLEOTIDE SEQUENCE [LARGE SCALE GENOMIC DNA]</scope>
    <source>
        <strain evidence="11">CGMCC 1.12471</strain>
    </source>
</reference>